<dbReference type="InterPro" id="IPR015946">
    <property type="entry name" value="KH_dom-like_a/b"/>
</dbReference>
<dbReference type="GO" id="GO:0008360">
    <property type="term" value="P:regulation of cell shape"/>
    <property type="evidence" value="ECO:0007669"/>
    <property type="project" value="UniProtKB-KW"/>
</dbReference>
<evidence type="ECO:0000313" key="9">
    <source>
        <dbReference type="Proteomes" id="UP000224563"/>
    </source>
</evidence>
<sequence length="207" mass="23629">MDFKEFSAKTVEAAITEACLQLSATSDEIEYEVVEKGSTGFLGIGSKDAVIKARKKDSIDADVKRFLYDVFSAMDMDVEILLNIDESDKCINVELKGDDMGVLIGKRGQTLDSLQYLANLAINKKNSDHYKVKIDTENYRERRKETLENLAKNISYKVKRTKCPVELEPMNPYERRIIHSVLQNDRFVSTHSEGEEPYRHVVVTLKK</sequence>
<evidence type="ECO:0000256" key="3">
    <source>
        <dbReference type="ARBA" id="ARBA00022960"/>
    </source>
</evidence>
<gene>
    <name evidence="6" type="primary">khpB</name>
    <name evidence="6" type="synonym">eloR</name>
    <name evidence="8" type="ORF">CSX02_02940</name>
</gene>
<dbReference type="Gene3D" id="3.30.30.80">
    <property type="entry name" value="probable RNA-binding protein from clostridium symbiosum atcc 14940"/>
    <property type="match status" value="1"/>
</dbReference>
<dbReference type="SMART" id="SM01245">
    <property type="entry name" value="Jag_N"/>
    <property type="match status" value="1"/>
</dbReference>
<dbReference type="InterPro" id="IPR032782">
    <property type="entry name" value="KhpB_N"/>
</dbReference>
<comment type="subcellular location">
    <subcellularLocation>
        <location evidence="6">Cytoplasm</location>
    </subcellularLocation>
</comment>
<dbReference type="Pfam" id="PF13083">
    <property type="entry name" value="KH_KhpA-B"/>
    <property type="match status" value="1"/>
</dbReference>
<evidence type="ECO:0000256" key="5">
    <source>
        <dbReference type="ARBA" id="ARBA00023316"/>
    </source>
</evidence>
<dbReference type="InterPro" id="IPR036867">
    <property type="entry name" value="R3H_dom_sf"/>
</dbReference>
<dbReference type="Pfam" id="PF14804">
    <property type="entry name" value="Jag_N"/>
    <property type="match status" value="1"/>
</dbReference>
<comment type="subunit">
    <text evidence="6">Forms a complex with KhpA.</text>
</comment>
<evidence type="ECO:0000256" key="2">
    <source>
        <dbReference type="ARBA" id="ARBA00022884"/>
    </source>
</evidence>
<evidence type="ECO:0000259" key="7">
    <source>
        <dbReference type="PROSITE" id="PS51061"/>
    </source>
</evidence>
<dbReference type="InterPro" id="IPR039247">
    <property type="entry name" value="KhpB"/>
</dbReference>
<comment type="domain">
    <text evidence="6">Has an N-terminal Jag-N domain and 2 RNA-binding domains (KH and R3H).</text>
</comment>
<dbReference type="Gene3D" id="3.30.1370.50">
    <property type="entry name" value="R3H-like domain"/>
    <property type="match status" value="1"/>
</dbReference>
<dbReference type="InterPro" id="IPR038247">
    <property type="entry name" value="Jag_N_dom_sf"/>
</dbReference>
<dbReference type="PROSITE" id="PS51061">
    <property type="entry name" value="R3H"/>
    <property type="match status" value="1"/>
</dbReference>
<dbReference type="EMBL" id="PDYG01000009">
    <property type="protein sequence ID" value="PHU38398.1"/>
    <property type="molecule type" value="Genomic_DNA"/>
</dbReference>
<organism evidence="8 9">
    <name type="scientific">Agathobacter ruminis</name>
    <dbReference type="NCBI Taxonomy" id="1712665"/>
    <lineage>
        <taxon>Bacteria</taxon>
        <taxon>Bacillati</taxon>
        <taxon>Bacillota</taxon>
        <taxon>Clostridia</taxon>
        <taxon>Lachnospirales</taxon>
        <taxon>Lachnospiraceae</taxon>
        <taxon>Agathobacter</taxon>
    </lineage>
</organism>
<reference evidence="8 9" key="1">
    <citation type="submission" date="2017-10" db="EMBL/GenBank/DDBJ databases">
        <title>Resolving the taxonomy of Roseburia spp., Eubacterium rectale and Agathobacter spp. through phylogenomic analysis.</title>
        <authorList>
            <person name="Sheridan P.O."/>
            <person name="Walker A.W."/>
            <person name="Duncan S.H."/>
            <person name="Scott K.P."/>
            <person name="Toole P.W.O."/>
            <person name="Luis P."/>
            <person name="Flint H.J."/>
        </authorList>
    </citation>
    <scope>NUCLEOTIDE SEQUENCE [LARGE SCALE GENOMIC DNA]</scope>
    <source>
        <strain evidence="8 9">JK623</strain>
    </source>
</reference>
<comment type="caution">
    <text evidence="6">Lacks conserved residue(s) required for the propagation of feature annotation.</text>
</comment>
<dbReference type="SMART" id="SM00393">
    <property type="entry name" value="R3H"/>
    <property type="match status" value="1"/>
</dbReference>
<keyword evidence="8" id="KW-0238">DNA-binding</keyword>
<keyword evidence="2 6" id="KW-0694">RNA-binding</keyword>
<evidence type="ECO:0000313" key="8">
    <source>
        <dbReference type="EMBL" id="PHU38398.1"/>
    </source>
</evidence>
<dbReference type="InterPro" id="IPR001374">
    <property type="entry name" value="R3H_dom"/>
</dbReference>
<dbReference type="HAMAP" id="MF_00867">
    <property type="entry name" value="KhpB"/>
    <property type="match status" value="1"/>
</dbReference>
<proteinExistence type="inferred from homology"/>
<keyword evidence="1 6" id="KW-0963">Cytoplasm</keyword>
<dbReference type="Proteomes" id="UP000224563">
    <property type="component" value="Unassembled WGS sequence"/>
</dbReference>
<dbReference type="GO" id="GO:0009252">
    <property type="term" value="P:peptidoglycan biosynthetic process"/>
    <property type="evidence" value="ECO:0007669"/>
    <property type="project" value="UniProtKB-UniRule"/>
</dbReference>
<dbReference type="PANTHER" id="PTHR35800">
    <property type="entry name" value="PROTEIN JAG"/>
    <property type="match status" value="1"/>
</dbReference>
<evidence type="ECO:0000256" key="6">
    <source>
        <dbReference type="HAMAP-Rule" id="MF_00867"/>
    </source>
</evidence>
<dbReference type="RefSeq" id="WP_031544021.1">
    <property type="nucleotide sequence ID" value="NZ_JANSWH010000090.1"/>
</dbReference>
<keyword evidence="5 6" id="KW-0961">Cell wall biogenesis/degradation</keyword>
<comment type="function">
    <text evidence="6">A probable RNA chaperone. Forms a complex with KhpA which binds to cellular RNA and controls its expression. Plays a role in peptidoglycan (PG) homeostasis and cell length regulation.</text>
</comment>
<dbReference type="CDD" id="cd02414">
    <property type="entry name" value="KH-II_Jag"/>
    <property type="match status" value="1"/>
</dbReference>
<evidence type="ECO:0000256" key="1">
    <source>
        <dbReference type="ARBA" id="ARBA00022490"/>
    </source>
</evidence>
<name>A0A2G3E550_9FIRM</name>
<comment type="similarity">
    <text evidence="6">Belongs to the KhpB RNA-binding protein family.</text>
</comment>
<keyword evidence="4 6" id="KW-0143">Chaperone</keyword>
<dbReference type="NCBIfam" id="NF041568">
    <property type="entry name" value="Jag_EloR"/>
    <property type="match status" value="1"/>
</dbReference>
<dbReference type="GO" id="GO:0005737">
    <property type="term" value="C:cytoplasm"/>
    <property type="evidence" value="ECO:0007669"/>
    <property type="project" value="UniProtKB-SubCell"/>
</dbReference>
<dbReference type="SUPFAM" id="SSF82708">
    <property type="entry name" value="R3H domain"/>
    <property type="match status" value="1"/>
</dbReference>
<keyword evidence="9" id="KW-1185">Reference proteome</keyword>
<dbReference type="Pfam" id="PF01424">
    <property type="entry name" value="R3H"/>
    <property type="match status" value="1"/>
</dbReference>
<dbReference type="PANTHER" id="PTHR35800:SF1">
    <property type="entry name" value="RNA-BINDING PROTEIN KHPB"/>
    <property type="match status" value="1"/>
</dbReference>
<feature type="domain" description="R3H" evidence="7">
    <location>
        <begin position="141"/>
        <end position="207"/>
    </location>
</feature>
<comment type="caution">
    <text evidence="8">The sequence shown here is derived from an EMBL/GenBank/DDBJ whole genome shotgun (WGS) entry which is preliminary data.</text>
</comment>
<dbReference type="AlphaFoldDB" id="A0A2G3E550"/>
<dbReference type="GO" id="GO:0071555">
    <property type="term" value="P:cell wall organization"/>
    <property type="evidence" value="ECO:0007669"/>
    <property type="project" value="UniProtKB-KW"/>
</dbReference>
<protein>
    <recommendedName>
        <fullName evidence="6">RNA-binding protein KhpB</fullName>
    </recommendedName>
    <alternativeName>
        <fullName evidence="6">RNA-binding protein EloR</fullName>
    </alternativeName>
</protein>
<dbReference type="CDD" id="cd02644">
    <property type="entry name" value="R3H_jag"/>
    <property type="match status" value="1"/>
</dbReference>
<keyword evidence="3 6" id="KW-0133">Cell shape</keyword>
<dbReference type="InterPro" id="IPR034079">
    <property type="entry name" value="R3H_KhpB"/>
</dbReference>
<dbReference type="GO" id="GO:0003677">
    <property type="term" value="F:DNA binding"/>
    <property type="evidence" value="ECO:0007669"/>
    <property type="project" value="UniProtKB-KW"/>
</dbReference>
<dbReference type="InterPro" id="IPR038008">
    <property type="entry name" value="Jag_KH"/>
</dbReference>
<accession>A0A2G3E550</accession>
<evidence type="ECO:0000256" key="4">
    <source>
        <dbReference type="ARBA" id="ARBA00023186"/>
    </source>
</evidence>
<dbReference type="GO" id="GO:0003723">
    <property type="term" value="F:RNA binding"/>
    <property type="evidence" value="ECO:0007669"/>
    <property type="project" value="UniProtKB-UniRule"/>
</dbReference>
<reference evidence="8 9" key="2">
    <citation type="submission" date="2017-10" db="EMBL/GenBank/DDBJ databases">
        <authorList>
            <person name="Banno H."/>
            <person name="Chua N.-H."/>
        </authorList>
    </citation>
    <scope>NUCLEOTIDE SEQUENCE [LARGE SCALE GENOMIC DNA]</scope>
    <source>
        <strain evidence="8 9">JK623</strain>
    </source>
</reference>
<dbReference type="Gene3D" id="3.30.300.20">
    <property type="match status" value="1"/>
</dbReference>